<keyword evidence="3" id="KW-0808">Transferase</keyword>
<dbReference type="PROSITE" id="PS50290">
    <property type="entry name" value="PI3_4_KINASE_3"/>
    <property type="match status" value="1"/>
</dbReference>
<comment type="similarity">
    <text evidence="1">Belongs to the PI3/PI4-kinase family. Type III PI4K subfamily.</text>
</comment>
<dbReference type="InterPro" id="IPR000403">
    <property type="entry name" value="PI3/4_kinase_cat_dom"/>
</dbReference>
<dbReference type="Ensembl" id="ENSAMXT00005030877.1">
    <property type="protein sequence ID" value="ENSAMXP00005028105.1"/>
    <property type="gene ID" value="ENSAMXG00005006882.1"/>
</dbReference>
<dbReference type="InterPro" id="IPR036940">
    <property type="entry name" value="PI3/4_kinase_cat_sf"/>
</dbReference>
<organism evidence="8 9">
    <name type="scientific">Astyanax mexicanus</name>
    <name type="common">Blind cave fish</name>
    <name type="synonym">Astyanax fasciatus mexicanus</name>
    <dbReference type="NCBI Taxonomy" id="7994"/>
    <lineage>
        <taxon>Eukaryota</taxon>
        <taxon>Metazoa</taxon>
        <taxon>Chordata</taxon>
        <taxon>Craniata</taxon>
        <taxon>Vertebrata</taxon>
        <taxon>Euteleostomi</taxon>
        <taxon>Actinopterygii</taxon>
        <taxon>Neopterygii</taxon>
        <taxon>Teleostei</taxon>
        <taxon>Ostariophysi</taxon>
        <taxon>Characiformes</taxon>
        <taxon>Characoidei</taxon>
        <taxon>Acestrorhamphidae</taxon>
        <taxon>Acestrorhamphinae</taxon>
        <taxon>Astyanax</taxon>
    </lineage>
</organism>
<dbReference type="PROSITE" id="PS00916">
    <property type="entry name" value="PI3_4_KINASE_2"/>
    <property type="match status" value="1"/>
</dbReference>
<dbReference type="SUPFAM" id="SSF56112">
    <property type="entry name" value="Protein kinase-like (PK-like)"/>
    <property type="match status" value="1"/>
</dbReference>
<dbReference type="GO" id="GO:0048015">
    <property type="term" value="P:phosphatidylinositol-mediated signaling"/>
    <property type="evidence" value="ECO:0007669"/>
    <property type="project" value="TreeGrafter"/>
</dbReference>
<dbReference type="GO" id="GO:0004430">
    <property type="term" value="F:1-phosphatidylinositol 4-kinase activity"/>
    <property type="evidence" value="ECO:0007669"/>
    <property type="project" value="UniProtKB-EC"/>
</dbReference>
<dbReference type="InterPro" id="IPR011009">
    <property type="entry name" value="Kinase-like_dom_sf"/>
</dbReference>
<evidence type="ECO:0000256" key="2">
    <source>
        <dbReference type="ARBA" id="ARBA00012169"/>
    </source>
</evidence>
<dbReference type="InterPro" id="IPR018936">
    <property type="entry name" value="PI3/4_kinase_CS"/>
</dbReference>
<reference evidence="8" key="1">
    <citation type="submission" date="2025-08" db="UniProtKB">
        <authorList>
            <consortium name="Ensembl"/>
        </authorList>
    </citation>
    <scope>IDENTIFICATION</scope>
</reference>
<dbReference type="GO" id="GO:0005886">
    <property type="term" value="C:plasma membrane"/>
    <property type="evidence" value="ECO:0007669"/>
    <property type="project" value="TreeGrafter"/>
</dbReference>
<proteinExistence type="inferred from homology"/>
<dbReference type="PANTHER" id="PTHR10048">
    <property type="entry name" value="PHOSPHATIDYLINOSITOL KINASE"/>
    <property type="match status" value="1"/>
</dbReference>
<dbReference type="GO" id="GO:0005737">
    <property type="term" value="C:cytoplasm"/>
    <property type="evidence" value="ECO:0007669"/>
    <property type="project" value="TreeGrafter"/>
</dbReference>
<dbReference type="Gene3D" id="1.25.40.70">
    <property type="entry name" value="Phosphatidylinositol 3-kinase, accessory domain (PIK)"/>
    <property type="match status" value="1"/>
</dbReference>
<dbReference type="SMART" id="SM00146">
    <property type="entry name" value="PI3Kc"/>
    <property type="match status" value="1"/>
</dbReference>
<dbReference type="Pfam" id="PF00454">
    <property type="entry name" value="PI3_PI4_kinase"/>
    <property type="match status" value="1"/>
</dbReference>
<dbReference type="InterPro" id="IPR042236">
    <property type="entry name" value="PI3K_accessory_sf"/>
</dbReference>
<dbReference type="Pfam" id="PF00613">
    <property type="entry name" value="PI3Ka"/>
    <property type="match status" value="1"/>
</dbReference>
<dbReference type="GO" id="GO:0046854">
    <property type="term" value="P:phosphatidylinositol phosphate biosynthetic process"/>
    <property type="evidence" value="ECO:0007669"/>
    <property type="project" value="InterPro"/>
</dbReference>
<dbReference type="SMART" id="SM00145">
    <property type="entry name" value="PI3Ka"/>
    <property type="match status" value="1"/>
</dbReference>
<dbReference type="InterPro" id="IPR015433">
    <property type="entry name" value="PI3/4_kinase"/>
</dbReference>
<dbReference type="SUPFAM" id="SSF48371">
    <property type="entry name" value="ARM repeat"/>
    <property type="match status" value="2"/>
</dbReference>
<dbReference type="FunFam" id="1.10.1070.11:FF:000005">
    <property type="entry name" value="Phosphatidylinositol 4-kinase, catalytic, alpha"/>
    <property type="match status" value="1"/>
</dbReference>
<protein>
    <recommendedName>
        <fullName evidence="2">1-phosphatidylinositol 4-kinase</fullName>
        <ecNumber evidence="2">2.7.1.67</ecNumber>
    </recommendedName>
</protein>
<sequence>RIAALAHGSAGASMSARGSGTRGFYFNTVLSLARSLAAHRPAPAEKVQKLLCMCPLDTRGVFSLDIRRRDAVIALAVFLVESDLQHKDMVVGYLLSLLKGLPRVQWVEEATGRKSKESLPMAEIFSFCLVTLLFDVALRDPKSCTQIVEAVMELMQSLLEICQAPENHDKVYLCKYLVPCLLGVTRAFGRYGNMNEPLLSQLFPRVSCQPAPRVAVETEGIRRRSFNDFRSILPSSLLTVCQGDTLRRKAGTASAETQGSPERGGPSPCSPTAPGPQYFEGSYLPDGSAVDPDYYFTTVSSSFSVSPLFTVASGQEMNMPLELLRQLLHMVKIFVSDSFLKTLDGTIGEVTETNPGADLFYKSFSDPLYVSMFKMLRDTLYYMKDLQSGFVKEVHDFVLEQFSSSQSELQRVLHEAERLPGQPSPLKLRCHANAACVDLMVWAVKDEQGAENLCTKLSEKLQSKTSSKVIIAHMPLLICCLQGLGRLCERFPVIAHSATMSLKDFLVVPSPVLIKLYKYHSQSSSGGGEIKISVTNEHSQSTFNILSNRKDQPSMYEQLRDISIDNICRCLKAGLSMDPVIVEAFLASLSNRLYISQENDKEAHLIPDHTIRALGHIAVAMRDSPKVMEPILQILQQKFCQPPSQLDVLIIDQLGCMVITGNQYIYQEVWNLFQQISVKASNLVYSATKDYRDHGYRHCSLAVINALANIAANLQGEPLEDELLINLLELFVQLGLEGKRASERASDKGPALKASSSAGNLGVLIPVIAVLTRRLPPIKEAKPRLQKLFRDFWLYSVVMGFAVEGSGLWPEEWYEGVCEIATKSPLLTFPSGEPLRSELQYNSALKNDTVTQAELNDLRSTIINLLDPAPEAAALINKLDFAMCTYLLSVYRLEYMRMLHSNDADRFQVMFRYFEDKAIQKDKSGMMQCVICVGDKVFEVFLQMMAEKPKTKEHEEELERHAQFLLVNFNHTHKRIRRVADKYLSGLAETFPHLLWSGRVLKTMLDILQTLSLSLSADIHKDQPYYDIPDTPHRITVPDTHEARESIVKDFAARCGEILKEAMKWASSVTKSHLQEYLNKHQNWVSGLSQHTGLAMATESILNFAGYNRQSMTLGATQLTDRPTCVKKDYSNFMSSLNLRNRYTGEVAGMVQFAAATHSESDLSRLMVGQMSEALEAKDSDSFTQSMFKMTALLISVKDYDPQLLHHLCWSPLKMFTEHGMETAIACWEWFLAACNGVEVPFMREMAGAWHMTVELKMGLFSETELEADPLAASEESQPMPRPPDVTPHALWIEFLVQRFEIAKYCSADQVEIFTGLLQRALSLSVGGAKSCLNRHVSAIGPRFRLLTLGLTLLHADVVTNATIRNVLREKIYSTAFDYFSVAPRFPTQTEKRLREDISVIIKFYACLLSDKKYLTANQLVPPGTQYSRSSLDAAVGSRQPAMQGWINTYPLSSGMSTLSKKSGLSKKSNRGSQLHKYYMKRRTLLLALLASEVERLTTWYNPLGTQELQISSEQSVETSIVNWRSKYISLTEKQWKDNVNLAWSISPYLALQLPGRFKNSEAIVSEVTRLVRMDPGAVSDVPEAVKDAILFYIPQIVQALRYDKMGYVREYILWAAQKSQLLAHQFIWNMKTNIYTDEEGHQKDPDIGELLEQLVEEITGSCSGPAKDFYQREFDFFNKITNVSAIIKPIPKGDERKRACLRALSEIKVQPGCYLPSNPEAIVIDIDYKSGTPMQSAAKAPYLAKFKVKRCGVSELEKEGLLCRSDSLEEGRSEEEAQRICWQAAIFKVGDDCRQDMLALQIIGLFKNIFQLVGLDLFVFPYRVVATAPGCGVIECIPDCKSRDQLGRQTDFGMYDYFRNQYGDESTLAFQKARYNFIRSMAAYSLLLFLLQIKDRHNGNIMLDSQGHIIHIDFGFMFESSPGGNLGWEPDIKLTDEMVMIMGGKMEATPFKWFMEMCVRGYLAVRPYMDAVVSLVTLMLDTGLPCFRGQTIKLLKQRFNPSMSEKEAAAFMIKVIQNCFLSSRSKTYDMIQYYQNQIPY</sequence>
<evidence type="ECO:0000259" key="7">
    <source>
        <dbReference type="PROSITE" id="PS51545"/>
    </source>
</evidence>
<keyword evidence="4" id="KW-0418">Kinase</keyword>
<dbReference type="PROSITE" id="PS51545">
    <property type="entry name" value="PIK_HELICAL"/>
    <property type="match status" value="1"/>
</dbReference>
<evidence type="ECO:0000256" key="3">
    <source>
        <dbReference type="ARBA" id="ARBA00022679"/>
    </source>
</evidence>
<evidence type="ECO:0000256" key="1">
    <source>
        <dbReference type="ARBA" id="ARBA00006209"/>
    </source>
</evidence>
<evidence type="ECO:0000259" key="6">
    <source>
        <dbReference type="PROSITE" id="PS50290"/>
    </source>
</evidence>
<dbReference type="Gene3D" id="1.10.1070.11">
    <property type="entry name" value="Phosphatidylinositol 3-/4-kinase, catalytic domain"/>
    <property type="match status" value="1"/>
</dbReference>
<name>A0A8B9RA66_ASTMX</name>
<dbReference type="PROSITE" id="PS00915">
    <property type="entry name" value="PI3_4_KINASE_1"/>
    <property type="match status" value="1"/>
</dbReference>
<dbReference type="Proteomes" id="UP000694621">
    <property type="component" value="Unplaced"/>
</dbReference>
<dbReference type="CDD" id="cd05167">
    <property type="entry name" value="PI4Kc_III_alpha"/>
    <property type="match status" value="1"/>
</dbReference>
<feature type="domain" description="PI3K/PI4K catalytic" evidence="6">
    <location>
        <begin position="1748"/>
        <end position="2025"/>
    </location>
</feature>
<accession>A0A8B9RA66</accession>
<dbReference type="FunFam" id="3.30.1010.10:FF:000009">
    <property type="entry name" value="Phosphatidylinositol 4-kinase, catalytic, alpha"/>
    <property type="match status" value="1"/>
</dbReference>
<dbReference type="Pfam" id="PF19274">
    <property type="entry name" value="PI4K_N"/>
    <property type="match status" value="2"/>
</dbReference>
<dbReference type="InterPro" id="IPR016024">
    <property type="entry name" value="ARM-type_fold"/>
</dbReference>
<feature type="region of interest" description="Disordered" evidence="5">
    <location>
        <begin position="249"/>
        <end position="276"/>
    </location>
</feature>
<dbReference type="PANTHER" id="PTHR10048:SF15">
    <property type="entry name" value="PHOSPHATIDYLINOSITOL 4-KINASE ALPHA"/>
    <property type="match status" value="1"/>
</dbReference>
<dbReference type="InterPro" id="IPR045495">
    <property type="entry name" value="PI4K_N"/>
</dbReference>
<evidence type="ECO:0000256" key="4">
    <source>
        <dbReference type="ARBA" id="ARBA00022777"/>
    </source>
</evidence>
<evidence type="ECO:0000313" key="9">
    <source>
        <dbReference type="Proteomes" id="UP000694621"/>
    </source>
</evidence>
<evidence type="ECO:0000256" key="5">
    <source>
        <dbReference type="SAM" id="MobiDB-lite"/>
    </source>
</evidence>
<dbReference type="InterPro" id="IPR001263">
    <property type="entry name" value="PI3K_accessory_dom"/>
</dbReference>
<evidence type="ECO:0000313" key="8">
    <source>
        <dbReference type="Ensembl" id="ENSAMXP00005028105.1"/>
    </source>
</evidence>
<feature type="domain" description="PIK helical" evidence="7">
    <location>
        <begin position="1461"/>
        <end position="1658"/>
    </location>
</feature>
<dbReference type="EC" id="2.7.1.67" evidence="2"/>
<dbReference type="Gene3D" id="3.30.1010.10">
    <property type="entry name" value="Phosphatidylinositol 3-kinase Catalytic Subunit, Chain A, domain 4"/>
    <property type="match status" value="1"/>
</dbReference>